<name>A0A0S0N6N3_9CAUD</name>
<evidence type="ECO:0000313" key="2">
    <source>
        <dbReference type="Proteomes" id="UP000203193"/>
    </source>
</evidence>
<protein>
    <submittedName>
        <fullName evidence="1">Uncharacterized protein</fullName>
    </submittedName>
</protein>
<sequence>MAQELLALVAEVAEEMDGVELYPNYSGRAMFGRTCAGFTLDRDVTPLAFFGQLLEAANDMDAEDREAILSVLPEMMRDARTDAMGLGAILYFPSFYVPGFEG</sequence>
<keyword evidence="2" id="KW-1185">Reference proteome</keyword>
<evidence type="ECO:0000313" key="1">
    <source>
        <dbReference type="EMBL" id="ALH23665.1"/>
    </source>
</evidence>
<dbReference type="GeneID" id="26637115"/>
<dbReference type="EMBL" id="JQ067089">
    <property type="protein sequence ID" value="ALH23665.1"/>
    <property type="molecule type" value="Genomic_DNA"/>
</dbReference>
<accession>A0A0S0N6N3</accession>
<organism evidence="1 2">
    <name type="scientific">Pseudomonas phage PaMx28</name>
    <dbReference type="NCBI Taxonomy" id="1175659"/>
    <lineage>
        <taxon>Viruses</taxon>
        <taxon>Duplodnaviria</taxon>
        <taxon>Heunggongvirae</taxon>
        <taxon>Uroviricota</taxon>
        <taxon>Caudoviricetes</taxon>
        <taxon>Mesyanzhinovviridae</taxon>
        <taxon>Bradleyvirinae</taxon>
        <taxon>Pamexvirus</taxon>
        <taxon>Pamexvirus PaMx28</taxon>
    </lineage>
</organism>
<reference evidence="1 2" key="1">
    <citation type="journal article" date="2012" name="Appl. Environ. Microbiol.">
        <title>High Diversity and Novel Species of Pseudomonas aeruginosa Bacteriophages.</title>
        <authorList>
            <person name="Sepulveda-Robles O."/>
            <person name="Kameyama L."/>
            <person name="Guarneros G."/>
        </authorList>
    </citation>
    <scope>NUCLEOTIDE SEQUENCE [LARGE SCALE GENOMIC DNA]</scope>
</reference>
<gene>
    <name evidence="1" type="ORF">PaMx28_65</name>
</gene>
<proteinExistence type="predicted"/>
<dbReference type="KEGG" id="vg:26637115"/>
<dbReference type="Proteomes" id="UP000203193">
    <property type="component" value="Segment"/>
</dbReference>
<dbReference type="RefSeq" id="YP_009210677.1">
    <property type="nucleotide sequence ID" value="NC_028931.1"/>
</dbReference>